<keyword evidence="3" id="KW-1185">Reference proteome</keyword>
<evidence type="ECO:0000313" key="4">
    <source>
        <dbReference type="Proteomes" id="UP000265765"/>
    </source>
</evidence>
<dbReference type="EMBL" id="LMWV01000023">
    <property type="protein sequence ID" value="KUN62929.1"/>
    <property type="molecule type" value="Genomic_DNA"/>
</dbReference>
<organism evidence="2 3">
    <name type="scientific">Streptomyces griseorubiginosus</name>
    <dbReference type="NCBI Taxonomy" id="67304"/>
    <lineage>
        <taxon>Bacteria</taxon>
        <taxon>Bacillati</taxon>
        <taxon>Actinomycetota</taxon>
        <taxon>Actinomycetes</taxon>
        <taxon>Kitasatosporales</taxon>
        <taxon>Streptomycetaceae</taxon>
        <taxon>Streptomyces</taxon>
    </lineage>
</organism>
<protein>
    <recommendedName>
        <fullName evidence="5">HEPN domain-containing protein</fullName>
    </recommendedName>
</protein>
<gene>
    <name evidence="2" type="ORF">AQJ54_28510</name>
    <name evidence="1" type="ORF">DWG14_08035</name>
</gene>
<reference evidence="2 3" key="1">
    <citation type="submission" date="2015-10" db="EMBL/GenBank/DDBJ databases">
        <title>Draft genome sequence of Streptomyces griseorubiginosus DSM 40469, type strain for the species Streptomyces griseorubiginosus.</title>
        <authorList>
            <person name="Ruckert C."/>
            <person name="Winkler A."/>
            <person name="Kalinowski J."/>
            <person name="Kampfer P."/>
            <person name="Glaeser S."/>
        </authorList>
    </citation>
    <scope>NUCLEOTIDE SEQUENCE [LARGE SCALE GENOMIC DNA]</scope>
    <source>
        <strain evidence="2 3">DSM 40469</strain>
    </source>
</reference>
<name>A0A101RWB0_9ACTN</name>
<dbReference type="KEGG" id="sge:DWG14_08035"/>
<dbReference type="AlphaFoldDB" id="A0A101RWB0"/>
<evidence type="ECO:0000313" key="1">
    <source>
        <dbReference type="EMBL" id="AYC43727.1"/>
    </source>
</evidence>
<accession>A0A101RWB0</accession>
<proteinExistence type="predicted"/>
<dbReference type="OrthoDB" id="9936151at2"/>
<dbReference type="GeneID" id="91286828"/>
<sequence>MPKDRPWNRAAYTRAAALDDLDLDNARDEEVRRYCLQRARAFLARAEDEESAINSRQQLEIASQYATIAQAFRREPDLP</sequence>
<evidence type="ECO:0000313" key="3">
    <source>
        <dbReference type="Proteomes" id="UP000054375"/>
    </source>
</evidence>
<reference evidence="1 4" key="2">
    <citation type="submission" date="2018-09" db="EMBL/GenBank/DDBJ databases">
        <title>Production of Trimethoprim by Streptomyces sp. 3E-1.</title>
        <authorList>
            <person name="Kang H.J."/>
            <person name="Kim S.B."/>
        </authorList>
    </citation>
    <scope>NUCLEOTIDE SEQUENCE [LARGE SCALE GENOMIC DNA]</scope>
    <source>
        <strain evidence="1 4">3E-1</strain>
    </source>
</reference>
<evidence type="ECO:0000313" key="2">
    <source>
        <dbReference type="EMBL" id="KUN62929.1"/>
    </source>
</evidence>
<dbReference type="Proteomes" id="UP000265765">
    <property type="component" value="Chromosome"/>
</dbReference>
<evidence type="ECO:0008006" key="5">
    <source>
        <dbReference type="Google" id="ProtNLM"/>
    </source>
</evidence>
<dbReference type="Proteomes" id="UP000054375">
    <property type="component" value="Unassembled WGS sequence"/>
</dbReference>
<dbReference type="EMBL" id="CP032427">
    <property type="protein sequence ID" value="AYC43727.1"/>
    <property type="molecule type" value="Genomic_DNA"/>
</dbReference>
<dbReference type="RefSeq" id="WP_062242005.1">
    <property type="nucleotide sequence ID" value="NZ_CP032427.1"/>
</dbReference>